<dbReference type="KEGG" id="dsh:Dshi_0532"/>
<dbReference type="PANTHER" id="PTHR34294">
    <property type="entry name" value="TRANSCRIPTIONAL REGULATOR-RELATED"/>
    <property type="match status" value="1"/>
</dbReference>
<dbReference type="InterPro" id="IPR037171">
    <property type="entry name" value="NagB/RpiA_transferase-like"/>
</dbReference>
<evidence type="ECO:0000256" key="3">
    <source>
        <dbReference type="ARBA" id="ARBA00023125"/>
    </source>
</evidence>
<keyword evidence="4" id="KW-0804">Transcription</keyword>
<organism evidence="6 7">
    <name type="scientific">Dinoroseobacter shibae (strain DSM 16493 / NCIMB 14021 / DFL 12)</name>
    <dbReference type="NCBI Taxonomy" id="398580"/>
    <lineage>
        <taxon>Bacteria</taxon>
        <taxon>Pseudomonadati</taxon>
        <taxon>Pseudomonadota</taxon>
        <taxon>Alphaproteobacteria</taxon>
        <taxon>Rhodobacterales</taxon>
        <taxon>Roseobacteraceae</taxon>
        <taxon>Dinoroseobacter</taxon>
    </lineage>
</organism>
<keyword evidence="2" id="KW-0805">Transcription regulation</keyword>
<dbReference type="RefSeq" id="WP_012177210.1">
    <property type="nucleotide sequence ID" value="NC_009952.1"/>
</dbReference>
<dbReference type="Proteomes" id="UP000006833">
    <property type="component" value="Chromosome"/>
</dbReference>
<gene>
    <name evidence="6" type="primary">deoR2</name>
    <name evidence="6" type="ordered locus">Dshi_0532</name>
</gene>
<dbReference type="InterPro" id="IPR051054">
    <property type="entry name" value="SorC_transcr_regulators"/>
</dbReference>
<reference evidence="7" key="1">
    <citation type="journal article" date="2010" name="ISME J.">
        <title>The complete genome sequence of the algal symbiont Dinoroseobacter shibae: a hitchhiker's guide to life in the sea.</title>
        <authorList>
            <person name="Wagner-Dobler I."/>
            <person name="Ballhausen B."/>
            <person name="Berger M."/>
            <person name="Brinkhoff T."/>
            <person name="Buchholz I."/>
            <person name="Bunk B."/>
            <person name="Cypionka H."/>
            <person name="Daniel R."/>
            <person name="Drepper T."/>
            <person name="Gerdts G."/>
            <person name="Hahnke S."/>
            <person name="Han C."/>
            <person name="Jahn D."/>
            <person name="Kalhoefer D."/>
            <person name="Kiss H."/>
            <person name="Klenk H.P."/>
            <person name="Kyrpides N."/>
            <person name="Liebl W."/>
            <person name="Liesegang H."/>
            <person name="Meincke L."/>
            <person name="Pati A."/>
            <person name="Petersen J."/>
            <person name="Piekarski T."/>
            <person name="Pommerenke C."/>
            <person name="Pradella S."/>
            <person name="Pukall R."/>
            <person name="Rabus R."/>
            <person name="Stackebrandt E."/>
            <person name="Thole S."/>
            <person name="Thompson L."/>
            <person name="Tielen P."/>
            <person name="Tomasch J."/>
            <person name="von Jan M."/>
            <person name="Wanphrut N."/>
            <person name="Wichels A."/>
            <person name="Zech H."/>
            <person name="Simon M."/>
        </authorList>
    </citation>
    <scope>NUCLEOTIDE SEQUENCE [LARGE SCALE GENOMIC DNA]</scope>
    <source>
        <strain evidence="7">DSM 16493 / NCIMB 14021 / DFL 12</strain>
    </source>
</reference>
<dbReference type="eggNOG" id="COG2390">
    <property type="taxonomic scope" value="Bacteria"/>
</dbReference>
<proteinExistence type="inferred from homology"/>
<evidence type="ECO:0000256" key="4">
    <source>
        <dbReference type="ARBA" id="ARBA00023163"/>
    </source>
</evidence>
<protein>
    <submittedName>
        <fullName evidence="6">Transcriptional regulator</fullName>
    </submittedName>
</protein>
<evidence type="ECO:0000256" key="1">
    <source>
        <dbReference type="ARBA" id="ARBA00010466"/>
    </source>
</evidence>
<dbReference type="Pfam" id="PF04198">
    <property type="entry name" value="Sugar-bind"/>
    <property type="match status" value="1"/>
</dbReference>
<accession>A8LNX0</accession>
<evidence type="ECO:0000256" key="2">
    <source>
        <dbReference type="ARBA" id="ARBA00023015"/>
    </source>
</evidence>
<evidence type="ECO:0000313" key="7">
    <source>
        <dbReference type="Proteomes" id="UP000006833"/>
    </source>
</evidence>
<dbReference type="Gene3D" id="3.40.50.1360">
    <property type="match status" value="1"/>
</dbReference>
<dbReference type="InterPro" id="IPR007324">
    <property type="entry name" value="Sugar-bd_dom_put"/>
</dbReference>
<dbReference type="GO" id="GO:0003677">
    <property type="term" value="F:DNA binding"/>
    <property type="evidence" value="ECO:0007669"/>
    <property type="project" value="UniProtKB-KW"/>
</dbReference>
<sequence length="324" mass="34210">MLMQKRQADDDIAQAAWLYYVGNLSQQEVSKRLGVSRFKVLRMLADARDQGLVRVAVEHRTSRALSLADRLVTAFGLQEVQVAPIGADSGDEVLSRNAVAILASGYLSRIAASDSQATIGLGWGRTLSAMADNLTGVRHPGLTFVSLMGSVTYASHTAPGDVCVRLAAQTGGRAILMPAPFVTDSADACAGIMSQRLVREAMSVARKADHALMSVGECREGAILFDSDIFTPAQIQQLRDADVVGDCCGVFYKADGSVADIELNRCTPCVQPQDMGAMDTVLLAGGAGKLTATLAVLRAGFVKKLLIDEGLATKLVTASEHVGV</sequence>
<dbReference type="STRING" id="398580.Dshi_0532"/>
<comment type="similarity">
    <text evidence="1">Belongs to the SorC transcriptional regulatory family.</text>
</comment>
<dbReference type="PANTHER" id="PTHR34294:SF1">
    <property type="entry name" value="TRANSCRIPTIONAL REGULATOR LSRR"/>
    <property type="match status" value="1"/>
</dbReference>
<dbReference type="GO" id="GO:0030246">
    <property type="term" value="F:carbohydrate binding"/>
    <property type="evidence" value="ECO:0007669"/>
    <property type="project" value="InterPro"/>
</dbReference>
<name>A8LNX0_DINSH</name>
<dbReference type="EMBL" id="CP000830">
    <property type="protein sequence ID" value="ABV92278.1"/>
    <property type="molecule type" value="Genomic_DNA"/>
</dbReference>
<dbReference type="Gene3D" id="1.10.10.10">
    <property type="entry name" value="Winged helix-like DNA-binding domain superfamily/Winged helix DNA-binding domain"/>
    <property type="match status" value="1"/>
</dbReference>
<dbReference type="SUPFAM" id="SSF100950">
    <property type="entry name" value="NagB/RpiA/CoA transferase-like"/>
    <property type="match status" value="1"/>
</dbReference>
<evidence type="ECO:0000259" key="5">
    <source>
        <dbReference type="Pfam" id="PF04198"/>
    </source>
</evidence>
<evidence type="ECO:0000313" key="6">
    <source>
        <dbReference type="EMBL" id="ABV92278.1"/>
    </source>
</evidence>
<dbReference type="InterPro" id="IPR036388">
    <property type="entry name" value="WH-like_DNA-bd_sf"/>
</dbReference>
<dbReference type="AlphaFoldDB" id="A8LNX0"/>
<keyword evidence="7" id="KW-1185">Reference proteome</keyword>
<keyword evidence="3" id="KW-0238">DNA-binding</keyword>
<feature type="domain" description="Sugar-binding" evidence="5">
    <location>
        <begin position="61"/>
        <end position="316"/>
    </location>
</feature>
<dbReference type="HOGENOM" id="CLU_054506_0_0_5"/>